<feature type="signal peptide" evidence="2">
    <location>
        <begin position="1"/>
        <end position="19"/>
    </location>
</feature>
<keyword evidence="4" id="KW-1185">Reference proteome</keyword>
<feature type="region of interest" description="Disordered" evidence="1">
    <location>
        <begin position="121"/>
        <end position="150"/>
    </location>
</feature>
<evidence type="ECO:0000256" key="2">
    <source>
        <dbReference type="SAM" id="SignalP"/>
    </source>
</evidence>
<accession>A0A4S4MZM2</accession>
<sequence>MKFLVLAAATLAAVAPALAQATLGVDTVAGITQCQPILFTWHGGVAPYFLSLIPAAQPSAPALKQFPTQNGTSFTWLTDLPTGSTFTIALKDSTGATAFSDIETVNNSSDTSCLNTAVTDSGTGGTAAPVGSSTPTGSSAPTSAASSGQKSNDAVKITVGSFGIAAVMGLIGAALF</sequence>
<name>A0A4S4MZM2_9APHY</name>
<dbReference type="Proteomes" id="UP000308730">
    <property type="component" value="Unassembled WGS sequence"/>
</dbReference>
<proteinExistence type="predicted"/>
<evidence type="ECO:0000313" key="4">
    <source>
        <dbReference type="Proteomes" id="UP000308730"/>
    </source>
</evidence>
<feature type="chain" id="PRO_5020551341" evidence="2">
    <location>
        <begin position="20"/>
        <end position="176"/>
    </location>
</feature>
<keyword evidence="2" id="KW-0732">Signal</keyword>
<organism evidence="3 4">
    <name type="scientific">Antrodiella citrinella</name>
    <dbReference type="NCBI Taxonomy" id="2447956"/>
    <lineage>
        <taxon>Eukaryota</taxon>
        <taxon>Fungi</taxon>
        <taxon>Dikarya</taxon>
        <taxon>Basidiomycota</taxon>
        <taxon>Agaricomycotina</taxon>
        <taxon>Agaricomycetes</taxon>
        <taxon>Polyporales</taxon>
        <taxon>Steccherinaceae</taxon>
        <taxon>Antrodiella</taxon>
    </lineage>
</organism>
<feature type="compositionally biased region" description="Low complexity" evidence="1">
    <location>
        <begin position="131"/>
        <end position="148"/>
    </location>
</feature>
<gene>
    <name evidence="3" type="ORF">EUX98_g2750</name>
</gene>
<comment type="caution">
    <text evidence="3">The sequence shown here is derived from an EMBL/GenBank/DDBJ whole genome shotgun (WGS) entry which is preliminary data.</text>
</comment>
<evidence type="ECO:0000256" key="1">
    <source>
        <dbReference type="SAM" id="MobiDB-lite"/>
    </source>
</evidence>
<dbReference type="AlphaFoldDB" id="A0A4S4MZM2"/>
<protein>
    <submittedName>
        <fullName evidence="3">Uncharacterized protein</fullName>
    </submittedName>
</protein>
<dbReference type="EMBL" id="SGPM01000047">
    <property type="protein sequence ID" value="THH31455.1"/>
    <property type="molecule type" value="Genomic_DNA"/>
</dbReference>
<reference evidence="3 4" key="1">
    <citation type="submission" date="2019-02" db="EMBL/GenBank/DDBJ databases">
        <title>Genome sequencing of the rare red list fungi Antrodiella citrinella (Flaviporus citrinellus).</title>
        <authorList>
            <person name="Buettner E."/>
            <person name="Kellner H."/>
        </authorList>
    </citation>
    <scope>NUCLEOTIDE SEQUENCE [LARGE SCALE GENOMIC DNA]</scope>
    <source>
        <strain evidence="3 4">DSM 108506</strain>
    </source>
</reference>
<evidence type="ECO:0000313" key="3">
    <source>
        <dbReference type="EMBL" id="THH31455.1"/>
    </source>
</evidence>
<dbReference type="PANTHER" id="PTHR37487:SF2">
    <property type="entry name" value="EXPRESSED PROTEIN"/>
    <property type="match status" value="1"/>
</dbReference>
<dbReference type="OrthoDB" id="3362246at2759"/>
<dbReference type="PANTHER" id="PTHR37487">
    <property type="entry name" value="CHROMOSOME 1, WHOLE GENOME SHOTGUN SEQUENCE"/>
    <property type="match status" value="1"/>
</dbReference>